<feature type="domain" description="EGF-like" evidence="10">
    <location>
        <begin position="1894"/>
        <end position="1936"/>
    </location>
</feature>
<dbReference type="FunFam" id="2.30.180.10:FF:000014">
    <property type="entry name" value="Stabilin 1"/>
    <property type="match status" value="1"/>
</dbReference>
<keyword evidence="8" id="KW-0325">Glycoprotein</keyword>
<dbReference type="SMART" id="SM00180">
    <property type="entry name" value="EGF_Lam"/>
    <property type="match status" value="3"/>
</dbReference>
<dbReference type="OMA" id="GCHMHAE"/>
<evidence type="ECO:0000259" key="10">
    <source>
        <dbReference type="PROSITE" id="PS50026"/>
    </source>
</evidence>
<keyword evidence="2 9" id="KW-0245">EGF-like domain</keyword>
<evidence type="ECO:0000256" key="2">
    <source>
        <dbReference type="ARBA" id="ARBA00022536"/>
    </source>
</evidence>
<feature type="domain" description="EGF-like" evidence="10">
    <location>
        <begin position="218"/>
        <end position="257"/>
    </location>
</feature>
<dbReference type="PROSITE" id="PS00022">
    <property type="entry name" value="EGF_1"/>
    <property type="match status" value="7"/>
</dbReference>
<evidence type="ECO:0000256" key="7">
    <source>
        <dbReference type="ARBA" id="ARBA00023170"/>
    </source>
</evidence>
<dbReference type="GO" id="GO:0016525">
    <property type="term" value="P:negative regulation of angiogenesis"/>
    <property type="evidence" value="ECO:0007669"/>
    <property type="project" value="Ensembl"/>
</dbReference>
<keyword evidence="3" id="KW-0812">Transmembrane</keyword>
<dbReference type="GO" id="GO:0005886">
    <property type="term" value="C:plasma membrane"/>
    <property type="evidence" value="ECO:0007669"/>
    <property type="project" value="Ensembl"/>
</dbReference>
<feature type="domain" description="EGF-like" evidence="10">
    <location>
        <begin position="863"/>
        <end position="905"/>
    </location>
</feature>
<evidence type="ECO:0000259" key="11">
    <source>
        <dbReference type="PROSITE" id="PS50213"/>
    </source>
</evidence>
<gene>
    <name evidence="12" type="primary">STAB1</name>
</gene>
<reference evidence="12" key="1">
    <citation type="submission" date="2025-08" db="UniProtKB">
        <authorList>
            <consortium name="Ensembl"/>
        </authorList>
    </citation>
    <scope>IDENTIFICATION</scope>
</reference>
<dbReference type="FunFam" id="2.10.25.10:FF:000040">
    <property type="entry name" value="Stabilin 2"/>
    <property type="match status" value="5"/>
</dbReference>
<sequence length="2002" mass="216518">LRSKTLQKMTLKSMRCNVKTTFTLNTACTSCAAVPKMLCPRGWLKTTQRSGVRDCRYSVKLGENTLSLPGCHHMCKKEIEEKKCCPGFWGTECYECPGGSENPCNGHGTCLDGIQQNGTCICKEQYSGYGCQNCRDENRFGPDCQSECDCVHGECSSGVAGNGSCTCYGGYTGPRCDQELPLCKGVTCEADSECVVRDGTALCDCKLGYRKQGSTCQAQDPCAPSPCSPFAVCKVLGSRTYECTCKEGFQGDGKICQPINPCVDSNGGCPENSTICVYRRPGEATCVCKSGMNTDMLFYLAIAECVANWFTMVCYVSSLPHSCVCKEGEIGDGRSCYKDLLGEINQHNLRGRFIRKLNVAKKMFASGCSALLTKYGPFTVFVPTCHFSFLCGLSSPKDTAAEQLCKMHIVPGLHLIEDMIKAKTMWTLSGHQLTFTSQVRNLLKAWGPAFTQGRLELEHAPVFPLCIFLQKTIGEILASMEIFSRFETILENCGLPAILDGPGPFTVFVPSNDAVDRLRDGRLIYLFTEVGAHSTVRHPELVTVEQLIMMPHIVTMANQILTINISADGRILMDESGIPLKMRDIVASNGIIHTLDGIFIPPSIVPILPHRCNEEQHKIVMGTCVDCEALNNSICPPGSKEMEPTLSPKECVYIHDPQGLNVLKKGCARYCNQTITKPGCCKGFFGPDCMPCPGGFSSPCYGRGNCSDGIQGNGNCHCFESFKGTACHICANPNKHGENCDEDCGCVHGVCDNRPGSGGVCQSWSCKEGYTGKFCDKTSRNCGPSGLSQYCHQHAVCSLNDTARCICMDGYEGDGFSCQPIDLCSQPERGGCSQNALCTSTGPGTATCQCNVGWTGDGKTCVPIDNCMLESRGSCHLNADCVYTGPGQSKCVCKRGYAGDGHSCDAINPCLMDNGGCHDLATCVPLGEGERSCVCSEGYFGDGMTCYGDILKVMACLICSFFCFGQQKSLFSIPAGANVTVLVPSEAAIKNLSSADKDFWLTPYMLPFLVRYEEPPAFALLGQTTVLTIQNASVVVSDIPASNGIIHILSKDNETVQYHIVLGEKLLPADLRSGVHKNSMLGLSYWLMFYQNSTQVREFVNNIPLDGKSFETRNGILIGVSQVLQVQKNRCSLHPTHSFHVLSEIMAVTQRGNQAVPCLCAQDGSPSLFLLVFQTSVCCPGYYGHMCEMCPGKPGRWCSGNGECQDGIQGSGECRCLEGFHGTACEMCEVGRYGADCKSECACDNGICNDGLRGDGSCECFPGWTGPTCQESKCSELILLLLLLVTEIDPCTIDHGGCSMHAVCTKVSPGERTCACKEGYAGDGTLCMEIDLCLESNGGCHTHAECIKTGPKKVSVWGGCQAFCFPCQNNGGCSPFGLCKYTGPGTRNCSCSWHSIGDGFTCRGKVHQVRGLCCTFCVLCPAAHTAPSSPEGEGLLRDLLRYHMVGCQKLLSSDLEGQESLTSLSGHKIKITVSENSITLNEEATVLTSDIVGVNGVIHFINKVLIPSELLFAFLPVQQNITDVAEAFGYTIYSKLLQDAELLPLLANPVHRPFTLLWPTDAAFSALPESGQKFLYRREHRDVLASYLKLPGPQDVGCTRITSCFLLHMEFNGGIAYGIDRLLEPPDLGSRCDEFTLTELQVSTCDGLNEDLGHPCSPLPGNRDLWRLLRNTFLFHHNSLLRPAWPLHSSWDPFRRHFSSRGPLRRGCRRSCVSSHWVPQCCANHYGRDCRACPGGLEAPCNNRGTCDDKIGGSGMCNCSQEFIGTGCELCAPGRYGPECRECNCTENGVCNGGLHGDGVCFCAEGWTGERCEIRLVVTPTCSPPCHAQAACRAGNLCECDLHYEGDGRTCSVIDMCSQDNGGCARHALCSQTGVNVSCACSPGYRGDGYICEPIDRCADGRNGDCSEHALCISTGPNERRCECKQGYVGDGIQCLEEVVPPTDRCLEANGQCHQEAICTDLHFHGEWLGVPGLGKGMALCCQQCADGEDLPSLPDVAQFCQ</sequence>
<dbReference type="PANTHER" id="PTHR24038:SF8">
    <property type="entry name" value="STABILIN-1"/>
    <property type="match status" value="1"/>
</dbReference>
<dbReference type="Gene3D" id="2.10.25.10">
    <property type="entry name" value="Laminin"/>
    <property type="match status" value="9"/>
</dbReference>
<dbReference type="InterPro" id="IPR024731">
    <property type="entry name" value="NELL2-like_EGF"/>
</dbReference>
<dbReference type="GO" id="GO:0007267">
    <property type="term" value="P:cell-cell signaling"/>
    <property type="evidence" value="ECO:0007669"/>
    <property type="project" value="Ensembl"/>
</dbReference>
<feature type="domain" description="EGF-like" evidence="10">
    <location>
        <begin position="140"/>
        <end position="177"/>
    </location>
</feature>
<dbReference type="Pfam" id="PF24887">
    <property type="entry name" value="EGF_STAB1-2"/>
    <property type="match status" value="2"/>
</dbReference>
<evidence type="ECO:0000256" key="6">
    <source>
        <dbReference type="ARBA" id="ARBA00023157"/>
    </source>
</evidence>
<comment type="caution">
    <text evidence="9">Lacks conserved residue(s) required for the propagation of feature annotation.</text>
</comment>
<reference evidence="12" key="2">
    <citation type="submission" date="2025-09" db="UniProtKB">
        <authorList>
            <consortium name="Ensembl"/>
        </authorList>
    </citation>
    <scope>IDENTIFICATION</scope>
</reference>
<feature type="domain" description="EGF-like" evidence="10">
    <location>
        <begin position="1233"/>
        <end position="1270"/>
    </location>
</feature>
<feature type="disulfide bond" evidence="9">
    <location>
        <begin position="1759"/>
        <end position="1768"/>
    </location>
</feature>
<keyword evidence="13" id="KW-1185">Reference proteome</keyword>
<feature type="domain" description="EGF-like" evidence="10">
    <location>
        <begin position="820"/>
        <end position="862"/>
    </location>
</feature>
<feature type="disulfide bond" evidence="9">
    <location>
        <begin position="167"/>
        <end position="176"/>
    </location>
</feature>
<accession>A0A8C9L038</accession>
<dbReference type="SMART" id="SM00554">
    <property type="entry name" value="FAS1"/>
    <property type="match status" value="3"/>
</dbReference>
<dbReference type="PROSITE" id="PS50026">
    <property type="entry name" value="EGF_3"/>
    <property type="match status" value="14"/>
</dbReference>
<dbReference type="Gene3D" id="2.30.180.10">
    <property type="entry name" value="FAS1 domain"/>
    <property type="match status" value="3"/>
</dbReference>
<feature type="domain" description="EGF-like" evidence="10">
    <location>
        <begin position="1287"/>
        <end position="1328"/>
    </location>
</feature>
<dbReference type="InterPro" id="IPR000742">
    <property type="entry name" value="EGF"/>
</dbReference>
<dbReference type="InterPro" id="IPR001881">
    <property type="entry name" value="EGF-like_Ca-bd_dom"/>
</dbReference>
<feature type="disulfide bond" evidence="9">
    <location>
        <begin position="718"/>
        <end position="727"/>
    </location>
</feature>
<dbReference type="GO" id="GO:0005041">
    <property type="term" value="F:low-density lipoprotein particle receptor activity"/>
    <property type="evidence" value="ECO:0007669"/>
    <property type="project" value="Ensembl"/>
</dbReference>
<dbReference type="Ensembl" id="ENSSCAT00000002780.1">
    <property type="protein sequence ID" value="ENSSCAP00000002325.1"/>
    <property type="gene ID" value="ENSSCAG00000002018.1"/>
</dbReference>
<feature type="domain" description="EGF-like" evidence="10">
    <location>
        <begin position="1776"/>
        <end position="1813"/>
    </location>
</feature>
<feature type="disulfide bond" evidence="9">
    <location>
        <begin position="1241"/>
        <end position="1258"/>
    </location>
</feature>
<feature type="domain" description="FAS1" evidence="11">
    <location>
        <begin position="470"/>
        <end position="599"/>
    </location>
</feature>
<evidence type="ECO:0000256" key="5">
    <source>
        <dbReference type="ARBA" id="ARBA00023136"/>
    </source>
</evidence>
<dbReference type="Proteomes" id="UP000694409">
    <property type="component" value="Unassembled WGS sequence"/>
</dbReference>
<dbReference type="PANTHER" id="PTHR24038">
    <property type="entry name" value="STABILIN"/>
    <property type="match status" value="1"/>
</dbReference>
<feature type="domain" description="EGF-like" evidence="10">
    <location>
        <begin position="1729"/>
        <end position="1769"/>
    </location>
</feature>
<dbReference type="GO" id="GO:0005509">
    <property type="term" value="F:calcium ion binding"/>
    <property type="evidence" value="ECO:0007669"/>
    <property type="project" value="InterPro"/>
</dbReference>
<feature type="domain" description="EGF-like" evidence="10">
    <location>
        <begin position="688"/>
        <end position="728"/>
    </location>
</feature>
<organism evidence="12 13">
    <name type="scientific">Serinus canaria</name>
    <name type="common">Island canary</name>
    <name type="synonym">Fringilla canaria</name>
    <dbReference type="NCBI Taxonomy" id="9135"/>
    <lineage>
        <taxon>Eukaryota</taxon>
        <taxon>Metazoa</taxon>
        <taxon>Chordata</taxon>
        <taxon>Craniata</taxon>
        <taxon>Vertebrata</taxon>
        <taxon>Euteleostomi</taxon>
        <taxon>Archelosauria</taxon>
        <taxon>Archosauria</taxon>
        <taxon>Dinosauria</taxon>
        <taxon>Saurischia</taxon>
        <taxon>Theropoda</taxon>
        <taxon>Coelurosauria</taxon>
        <taxon>Aves</taxon>
        <taxon>Neognathae</taxon>
        <taxon>Neoaves</taxon>
        <taxon>Telluraves</taxon>
        <taxon>Australaves</taxon>
        <taxon>Passeriformes</taxon>
        <taxon>Passeroidea</taxon>
        <taxon>Fringillidae</taxon>
        <taxon>Carduelinae</taxon>
        <taxon>Serinus</taxon>
    </lineage>
</organism>
<feature type="domain" description="EGF-like" evidence="10">
    <location>
        <begin position="906"/>
        <end position="947"/>
    </location>
</feature>
<dbReference type="PROSITE" id="PS50213">
    <property type="entry name" value="FAS1"/>
    <property type="match status" value="2"/>
</dbReference>
<feature type="disulfide bond" evidence="9">
    <location>
        <begin position="148"/>
        <end position="165"/>
    </location>
</feature>
<keyword evidence="4" id="KW-1133">Transmembrane helix</keyword>
<keyword evidence="7" id="KW-0675">Receptor</keyword>
<feature type="domain" description="EGF-like" evidence="10">
    <location>
        <begin position="1853"/>
        <end position="1893"/>
    </location>
</feature>
<keyword evidence="6 9" id="KW-1015">Disulfide bond</keyword>
<dbReference type="GO" id="GO:0042742">
    <property type="term" value="P:defense response to bacterium"/>
    <property type="evidence" value="ECO:0007669"/>
    <property type="project" value="Ensembl"/>
</dbReference>
<feature type="disulfide bond" evidence="9">
    <location>
        <begin position="1216"/>
        <end position="1225"/>
    </location>
</feature>
<evidence type="ECO:0000313" key="12">
    <source>
        <dbReference type="Ensembl" id="ENSSCAP00000002325.1"/>
    </source>
</evidence>
<dbReference type="PROSITE" id="PS01186">
    <property type="entry name" value="EGF_2"/>
    <property type="match status" value="11"/>
</dbReference>
<dbReference type="SMART" id="SM00179">
    <property type="entry name" value="EGF_CA"/>
    <property type="match status" value="4"/>
</dbReference>
<feature type="domain" description="EGF-like" evidence="10">
    <location>
        <begin position="94"/>
        <end position="132"/>
    </location>
</feature>
<evidence type="ECO:0000256" key="9">
    <source>
        <dbReference type="PROSITE-ProRule" id="PRU00076"/>
    </source>
</evidence>
<protein>
    <submittedName>
        <fullName evidence="12">Stabilin 1</fullName>
    </submittedName>
</protein>
<evidence type="ECO:0000256" key="4">
    <source>
        <dbReference type="ARBA" id="ARBA00022989"/>
    </source>
</evidence>
<dbReference type="InterPro" id="IPR000782">
    <property type="entry name" value="FAS1_domain"/>
</dbReference>
<comment type="subcellular location">
    <subcellularLocation>
        <location evidence="1">Membrane</location>
        <topology evidence="1">Single-pass type I membrane protein</topology>
    </subcellularLocation>
</comment>
<evidence type="ECO:0000313" key="13">
    <source>
        <dbReference type="Proteomes" id="UP000694409"/>
    </source>
</evidence>
<evidence type="ECO:0000256" key="8">
    <source>
        <dbReference type="ARBA" id="ARBA00023180"/>
    </source>
</evidence>
<keyword evidence="5" id="KW-0472">Membrane</keyword>
<evidence type="ECO:0000256" key="1">
    <source>
        <dbReference type="ARBA" id="ARBA00004479"/>
    </source>
</evidence>
<feature type="domain" description="EGF-like" evidence="10">
    <location>
        <begin position="1194"/>
        <end position="1226"/>
    </location>
</feature>
<feature type="disulfide bond" evidence="9">
    <location>
        <begin position="1260"/>
        <end position="1269"/>
    </location>
</feature>
<dbReference type="InterPro" id="IPR002049">
    <property type="entry name" value="LE_dom"/>
</dbReference>
<dbReference type="GO" id="GO:0005044">
    <property type="term" value="F:scavenger receptor activity"/>
    <property type="evidence" value="ECO:0007669"/>
    <property type="project" value="Ensembl"/>
</dbReference>
<dbReference type="GeneTree" id="ENSGT00940000157928"/>
<dbReference type="SUPFAM" id="SSF57196">
    <property type="entry name" value="EGF/Laminin"/>
    <property type="match status" value="1"/>
</dbReference>
<proteinExistence type="predicted"/>
<dbReference type="Gene3D" id="2.170.300.10">
    <property type="entry name" value="Tie2 ligand-binding domain superfamily"/>
    <property type="match status" value="1"/>
</dbReference>
<dbReference type="SUPFAM" id="SSF82153">
    <property type="entry name" value="FAS1 domain"/>
    <property type="match status" value="5"/>
</dbReference>
<dbReference type="Pfam" id="PF02469">
    <property type="entry name" value="Fasciclin"/>
    <property type="match status" value="3"/>
</dbReference>
<dbReference type="GO" id="GO:0030169">
    <property type="term" value="F:low-density lipoprotein particle binding"/>
    <property type="evidence" value="ECO:0007669"/>
    <property type="project" value="Ensembl"/>
</dbReference>
<dbReference type="SMART" id="SM00181">
    <property type="entry name" value="EGF"/>
    <property type="match status" value="20"/>
</dbReference>
<feature type="disulfide bond" evidence="9">
    <location>
        <begin position="122"/>
        <end position="131"/>
    </location>
</feature>
<feature type="disulfide bond" evidence="9">
    <location>
        <begin position="1803"/>
        <end position="1812"/>
    </location>
</feature>
<dbReference type="InterPro" id="IPR056806">
    <property type="entry name" value="EGF_STAB1-2"/>
</dbReference>
<feature type="domain" description="FAS1" evidence="11">
    <location>
        <begin position="1416"/>
        <end position="1505"/>
    </location>
</feature>
<dbReference type="InterPro" id="IPR036378">
    <property type="entry name" value="FAS1_dom_sf"/>
</dbReference>
<dbReference type="Pfam" id="PF12947">
    <property type="entry name" value="EGF_3"/>
    <property type="match status" value="6"/>
</dbReference>
<evidence type="ECO:0000256" key="3">
    <source>
        <dbReference type="ARBA" id="ARBA00022692"/>
    </source>
</evidence>
<name>A0A8C9L038_SERCA</name>